<dbReference type="InterPro" id="IPR013324">
    <property type="entry name" value="RNA_pol_sigma_r3/r4-like"/>
</dbReference>
<reference evidence="7 8" key="1">
    <citation type="submission" date="2018-06" db="EMBL/GenBank/DDBJ databases">
        <title>Three novel Pseudomonas species isolated from symptomatic oak.</title>
        <authorList>
            <person name="Bueno-Gonzalez V."/>
            <person name="Brady C."/>
        </authorList>
    </citation>
    <scope>NUCLEOTIDE SEQUENCE [LARGE SCALE GENOMIC DNA]</scope>
    <source>
        <strain evidence="7 8">P17C</strain>
    </source>
</reference>
<dbReference type="PANTHER" id="PTHR43133:SF63">
    <property type="entry name" value="RNA POLYMERASE SIGMA FACTOR FECI-RELATED"/>
    <property type="match status" value="1"/>
</dbReference>
<proteinExistence type="inferred from homology"/>
<keyword evidence="4" id="KW-0804">Transcription</keyword>
<dbReference type="InterPro" id="IPR039425">
    <property type="entry name" value="RNA_pol_sigma-70-like"/>
</dbReference>
<dbReference type="InterPro" id="IPR013325">
    <property type="entry name" value="RNA_pol_sigma_r2"/>
</dbReference>
<evidence type="ECO:0000256" key="1">
    <source>
        <dbReference type="ARBA" id="ARBA00010641"/>
    </source>
</evidence>
<dbReference type="SUPFAM" id="SSF88659">
    <property type="entry name" value="Sigma3 and sigma4 domains of RNA polymerase sigma factors"/>
    <property type="match status" value="1"/>
</dbReference>
<dbReference type="InterPro" id="IPR014284">
    <property type="entry name" value="RNA_pol_sigma-70_dom"/>
</dbReference>
<dbReference type="InterPro" id="IPR007627">
    <property type="entry name" value="RNA_pol_sigma70_r2"/>
</dbReference>
<evidence type="ECO:0000259" key="6">
    <source>
        <dbReference type="Pfam" id="PF08281"/>
    </source>
</evidence>
<feature type="domain" description="RNA polymerase sigma factor 70 region 4 type 2" evidence="6">
    <location>
        <begin position="109"/>
        <end position="157"/>
    </location>
</feature>
<name>A0A4Q9RC13_9GAMM</name>
<evidence type="ECO:0000313" key="8">
    <source>
        <dbReference type="Proteomes" id="UP000292639"/>
    </source>
</evidence>
<comment type="similarity">
    <text evidence="1">Belongs to the sigma-70 factor family. ECF subfamily.</text>
</comment>
<dbReference type="PANTHER" id="PTHR43133">
    <property type="entry name" value="RNA POLYMERASE ECF-TYPE SIGMA FACTO"/>
    <property type="match status" value="1"/>
</dbReference>
<evidence type="ECO:0000259" key="5">
    <source>
        <dbReference type="Pfam" id="PF04542"/>
    </source>
</evidence>
<dbReference type="EMBL" id="QJUP01000008">
    <property type="protein sequence ID" value="TBU97799.1"/>
    <property type="molecule type" value="Genomic_DNA"/>
</dbReference>
<evidence type="ECO:0000256" key="4">
    <source>
        <dbReference type="ARBA" id="ARBA00023163"/>
    </source>
</evidence>
<protein>
    <submittedName>
        <fullName evidence="7">RNA polymerase subunit sigma</fullName>
    </submittedName>
</protein>
<organism evidence="7 8">
    <name type="scientific">Stutzerimonas kirkiae</name>
    <dbReference type="NCBI Taxonomy" id="2211392"/>
    <lineage>
        <taxon>Bacteria</taxon>
        <taxon>Pseudomonadati</taxon>
        <taxon>Pseudomonadota</taxon>
        <taxon>Gammaproteobacteria</taxon>
        <taxon>Pseudomonadales</taxon>
        <taxon>Pseudomonadaceae</taxon>
        <taxon>Stutzerimonas</taxon>
    </lineage>
</organism>
<evidence type="ECO:0000256" key="2">
    <source>
        <dbReference type="ARBA" id="ARBA00023015"/>
    </source>
</evidence>
<dbReference type="NCBIfam" id="NF009180">
    <property type="entry name" value="PRK12528.1"/>
    <property type="match status" value="1"/>
</dbReference>
<dbReference type="SUPFAM" id="SSF88946">
    <property type="entry name" value="Sigma2 domain of RNA polymerase sigma factors"/>
    <property type="match status" value="1"/>
</dbReference>
<dbReference type="Proteomes" id="UP000292639">
    <property type="component" value="Unassembled WGS sequence"/>
</dbReference>
<keyword evidence="8" id="KW-1185">Reference proteome</keyword>
<accession>A0A4Q9RC13</accession>
<feature type="domain" description="RNA polymerase sigma-70 region 2" evidence="5">
    <location>
        <begin position="13"/>
        <end position="78"/>
    </location>
</feature>
<dbReference type="GO" id="GO:0006352">
    <property type="term" value="P:DNA-templated transcription initiation"/>
    <property type="evidence" value="ECO:0007669"/>
    <property type="project" value="InterPro"/>
</dbReference>
<dbReference type="RefSeq" id="WP_131183442.1">
    <property type="nucleotide sequence ID" value="NZ_QJUO01000004.1"/>
</dbReference>
<dbReference type="GO" id="GO:0016987">
    <property type="term" value="F:sigma factor activity"/>
    <property type="evidence" value="ECO:0007669"/>
    <property type="project" value="UniProtKB-KW"/>
</dbReference>
<dbReference type="OrthoDB" id="9797134at2"/>
<evidence type="ECO:0000256" key="3">
    <source>
        <dbReference type="ARBA" id="ARBA00023082"/>
    </source>
</evidence>
<dbReference type="Gene3D" id="1.10.10.10">
    <property type="entry name" value="Winged helix-like DNA-binding domain superfamily/Winged helix DNA-binding domain"/>
    <property type="match status" value="1"/>
</dbReference>
<keyword evidence="2" id="KW-0805">Transcription regulation</keyword>
<dbReference type="Gene3D" id="1.10.1740.10">
    <property type="match status" value="1"/>
</dbReference>
<comment type="caution">
    <text evidence="7">The sequence shown here is derived from an EMBL/GenBank/DDBJ whole genome shotgun (WGS) entry which is preliminary data.</text>
</comment>
<gene>
    <name evidence="7" type="ORF">DNJ96_08080</name>
</gene>
<dbReference type="InterPro" id="IPR013249">
    <property type="entry name" value="RNA_pol_sigma70_r4_t2"/>
</dbReference>
<sequence>MSVDPPHHQLSTLYQAHHAWLQGWLRKRLGDSEHAADLAQDTFMRLLERDELESLRQPRAYLASVAQNVLYNHLRRKKLEQAYLQALAQVPEAYAPSLEERAILMETLVALDRLLDGLPLPVRKAFLWSQLEGWTQERIARQLGVSLTTVKRYIVKAGQQCFFADEG</sequence>
<dbReference type="NCBIfam" id="TIGR02937">
    <property type="entry name" value="sigma70-ECF"/>
    <property type="match status" value="1"/>
</dbReference>
<dbReference type="Pfam" id="PF08281">
    <property type="entry name" value="Sigma70_r4_2"/>
    <property type="match status" value="1"/>
</dbReference>
<dbReference type="AlphaFoldDB" id="A0A4Q9RC13"/>
<keyword evidence="3" id="KW-0731">Sigma factor</keyword>
<dbReference type="InterPro" id="IPR036388">
    <property type="entry name" value="WH-like_DNA-bd_sf"/>
</dbReference>
<dbReference type="GO" id="GO:0003677">
    <property type="term" value="F:DNA binding"/>
    <property type="evidence" value="ECO:0007669"/>
    <property type="project" value="InterPro"/>
</dbReference>
<evidence type="ECO:0000313" key="7">
    <source>
        <dbReference type="EMBL" id="TBU97799.1"/>
    </source>
</evidence>
<dbReference type="Pfam" id="PF04542">
    <property type="entry name" value="Sigma70_r2"/>
    <property type="match status" value="1"/>
</dbReference>